<comment type="catalytic activity">
    <reaction evidence="6">
        <text>butan-2-one + hydrogen cyanide = 2-hydroxy-2-methylbutanenitrile</text>
        <dbReference type="Rhea" id="RHEA:77467"/>
        <dbReference type="ChEBI" id="CHEBI:18407"/>
        <dbReference type="ChEBI" id="CHEBI:28398"/>
        <dbReference type="ChEBI" id="CHEBI:60954"/>
    </reaction>
    <physiologicalReaction direction="right-to-left" evidence="6">
        <dbReference type="Rhea" id="RHEA:77469"/>
    </physiologicalReaction>
</comment>
<evidence type="ECO:0000256" key="12">
    <source>
        <dbReference type="ARBA" id="ARBA00052609"/>
    </source>
</evidence>
<reference evidence="23" key="2">
    <citation type="submission" date="2025-08" db="UniProtKB">
        <authorList>
            <consortium name="RefSeq"/>
        </authorList>
    </citation>
    <scope>IDENTIFICATION</scope>
    <source>
        <tissue evidence="23">Young leaves</tissue>
    </source>
</reference>
<organism evidence="22 23">
    <name type="scientific">Abrus precatorius</name>
    <name type="common">Indian licorice</name>
    <name type="synonym">Glycine abrus</name>
    <dbReference type="NCBI Taxonomy" id="3816"/>
    <lineage>
        <taxon>Eukaryota</taxon>
        <taxon>Viridiplantae</taxon>
        <taxon>Streptophyta</taxon>
        <taxon>Embryophyta</taxon>
        <taxon>Tracheophyta</taxon>
        <taxon>Spermatophyta</taxon>
        <taxon>Magnoliopsida</taxon>
        <taxon>eudicotyledons</taxon>
        <taxon>Gunneridae</taxon>
        <taxon>Pentapetalae</taxon>
        <taxon>rosids</taxon>
        <taxon>fabids</taxon>
        <taxon>Fabales</taxon>
        <taxon>Fabaceae</taxon>
        <taxon>Papilionoideae</taxon>
        <taxon>50 kb inversion clade</taxon>
        <taxon>NPAAA clade</taxon>
        <taxon>indigoferoid/millettioid clade</taxon>
        <taxon>Abreae</taxon>
        <taxon>Abrus</taxon>
    </lineage>
</organism>
<evidence type="ECO:0000256" key="15">
    <source>
        <dbReference type="ARBA" id="ARBA00066572"/>
    </source>
</evidence>
<comment type="catalytic activity">
    <reaction evidence="7">
        <text>a disubstituted aliphatic (S)-hydroxynitrile = a ketone + hydrogen cyanide</text>
        <dbReference type="Rhea" id="RHEA:56592"/>
        <dbReference type="ChEBI" id="CHEBI:17087"/>
        <dbReference type="ChEBI" id="CHEBI:18407"/>
        <dbReference type="ChEBI" id="CHEBI:140597"/>
        <dbReference type="EC" id="4.1.2.47"/>
    </reaction>
</comment>
<dbReference type="GO" id="GO:0009694">
    <property type="term" value="P:jasmonic acid metabolic process"/>
    <property type="evidence" value="ECO:0007669"/>
    <property type="project" value="TreeGrafter"/>
</dbReference>
<evidence type="ECO:0000256" key="10">
    <source>
        <dbReference type="ARBA" id="ARBA00052511"/>
    </source>
</evidence>
<comment type="catalytic activity">
    <reaction evidence="10">
        <text>3-formylthiophene + hydrogen cyanide = (2S)-2-hydroxy-2-(thiophen-3-yl)acetonitrile</text>
        <dbReference type="Rhea" id="RHEA:77459"/>
        <dbReference type="ChEBI" id="CHEBI:18407"/>
        <dbReference type="ChEBI" id="CHEBI:87611"/>
        <dbReference type="ChEBI" id="CHEBI:197333"/>
    </reaction>
</comment>
<comment type="catalytic activity">
    <reaction evidence="12">
        <text>cyclohexanecarbaldehyde + hydrogen cyanide = (2S)-2-cyclohexyl-2-hydroxyacetonitrile</text>
        <dbReference type="Rhea" id="RHEA:77423"/>
        <dbReference type="ChEBI" id="CHEBI:18407"/>
        <dbReference type="ChEBI" id="CHEBI:197359"/>
        <dbReference type="ChEBI" id="CHEBI:197360"/>
    </reaction>
</comment>
<evidence type="ECO:0000256" key="9">
    <source>
        <dbReference type="ARBA" id="ARBA00052033"/>
    </source>
</evidence>
<dbReference type="GO" id="GO:0080030">
    <property type="term" value="F:methyl indole-3-acetate esterase activity"/>
    <property type="evidence" value="ECO:0007669"/>
    <property type="project" value="TreeGrafter"/>
</dbReference>
<dbReference type="GO" id="GO:0080032">
    <property type="term" value="F:methyl jasmonate esterase activity"/>
    <property type="evidence" value="ECO:0007669"/>
    <property type="project" value="TreeGrafter"/>
</dbReference>
<comment type="catalytic activity">
    <reaction evidence="11">
        <text>2,2-dimethylpropanal + hydrogen cyanide = (2S)-2-hydroxy-3,3-dimethylbutanenitrile</text>
        <dbReference type="Rhea" id="RHEA:77407"/>
        <dbReference type="ChEBI" id="CHEBI:18407"/>
        <dbReference type="ChEBI" id="CHEBI:141557"/>
        <dbReference type="ChEBI" id="CHEBI:197355"/>
    </reaction>
</comment>
<accession>A0A8B8K264</accession>
<reference evidence="22" key="1">
    <citation type="journal article" date="2019" name="Toxins">
        <title>Detection of Abrin-Like and Prepropulchellin-Like Toxin Genes and Transcripts Using Whole Genome Sequencing and Full-Length Transcript Sequencing of Abrus precatorius.</title>
        <authorList>
            <person name="Hovde B.T."/>
            <person name="Daligault H.E."/>
            <person name="Hanschen E.R."/>
            <person name="Kunde Y.A."/>
            <person name="Johnson M.B."/>
            <person name="Starkenburg S.R."/>
            <person name="Johnson S.L."/>
        </authorList>
    </citation>
    <scope>NUCLEOTIDE SEQUENCE [LARGE SCALE GENOMIC DNA]</scope>
</reference>
<dbReference type="Proteomes" id="UP000694853">
    <property type="component" value="Unplaced"/>
</dbReference>
<proteinExistence type="inferred from homology"/>
<feature type="signal peptide" evidence="20">
    <location>
        <begin position="1"/>
        <end position="25"/>
    </location>
</feature>
<evidence type="ECO:0000313" key="23">
    <source>
        <dbReference type="RefSeq" id="XP_027337810.1"/>
    </source>
</evidence>
<evidence type="ECO:0000256" key="8">
    <source>
        <dbReference type="ARBA" id="ARBA00051977"/>
    </source>
</evidence>
<evidence type="ECO:0000256" key="7">
    <source>
        <dbReference type="ARBA" id="ARBA00051735"/>
    </source>
</evidence>
<evidence type="ECO:0000256" key="3">
    <source>
        <dbReference type="ARBA" id="ARBA00050262"/>
    </source>
</evidence>
<sequence length="281" mass="31459">MSKLGKHSMLILVLIFECLFICVNGAHFVLVHGSGHGAWCWYKVATMLKHGGHNVTTLDMAASGINPKQVQEIRSISEYYEPLMTFMNSVPPKEKVILVGHSFGGIPVSVAMEKFPQKISIAVFVSAGVLSENLTSATVNQETFRRAGSFMDTKFLFFDGPKKPPTAFLLGPKHAASKLYQLSPSQDLTLALTLVRPHPLFNNVELLLRETFVTKQRNGRVPKVFIMNKSDKLVKEDIQRWVIERTAPYAEVMEIKGSDHMVMLSKPKKLSSHLLNIAYKF</sequence>
<evidence type="ECO:0000256" key="2">
    <source>
        <dbReference type="ARBA" id="ARBA00050241"/>
    </source>
</evidence>
<evidence type="ECO:0000256" key="11">
    <source>
        <dbReference type="ARBA" id="ARBA00052600"/>
    </source>
</evidence>
<feature type="domain" description="AB hydrolase-1" evidence="21">
    <location>
        <begin position="28"/>
        <end position="269"/>
    </location>
</feature>
<protein>
    <recommendedName>
        <fullName evidence="16">(S)-hydroxynitrile lyase</fullName>
        <ecNumber evidence="15">4.1.2.47</ecNumber>
    </recommendedName>
    <alternativeName>
        <fullName evidence="17">2-hydroxy-2-methylpropanenitrile lyase</fullName>
    </alternativeName>
    <alternativeName>
        <fullName evidence="18">Acetone cyanohydrin lyase</fullName>
    </alternativeName>
    <alternativeName>
        <fullName evidence="19">Hydroxynitrile lyase</fullName>
    </alternativeName>
</protein>
<evidence type="ECO:0000256" key="14">
    <source>
        <dbReference type="ARBA" id="ARBA00060885"/>
    </source>
</evidence>
<evidence type="ECO:0000256" key="16">
    <source>
        <dbReference type="ARBA" id="ARBA00069221"/>
    </source>
</evidence>
<dbReference type="GO" id="GO:0009696">
    <property type="term" value="P:salicylic acid metabolic process"/>
    <property type="evidence" value="ECO:0007669"/>
    <property type="project" value="TreeGrafter"/>
</dbReference>
<dbReference type="SUPFAM" id="SSF53474">
    <property type="entry name" value="alpha/beta-Hydrolases"/>
    <property type="match status" value="1"/>
</dbReference>
<dbReference type="Pfam" id="PF12697">
    <property type="entry name" value="Abhydrolase_6"/>
    <property type="match status" value="1"/>
</dbReference>
<dbReference type="FunFam" id="3.40.50.1820:FF:000051">
    <property type="entry name" value="(S)-hydroxynitrile lyase"/>
    <property type="match status" value="1"/>
</dbReference>
<evidence type="ECO:0000256" key="4">
    <source>
        <dbReference type="ARBA" id="ARBA00050358"/>
    </source>
</evidence>
<dbReference type="EC" id="4.1.2.47" evidence="15"/>
<evidence type="ECO:0000256" key="1">
    <source>
        <dbReference type="ARBA" id="ARBA00050104"/>
    </source>
</evidence>
<evidence type="ECO:0000256" key="6">
    <source>
        <dbReference type="ARBA" id="ARBA00051647"/>
    </source>
</evidence>
<dbReference type="GeneID" id="113851507"/>
<dbReference type="GO" id="GO:0047606">
    <property type="term" value="F:(S)-hydroxynitrile lyase activity"/>
    <property type="evidence" value="ECO:0007669"/>
    <property type="project" value="UniProtKB-EC"/>
</dbReference>
<evidence type="ECO:0000256" key="19">
    <source>
        <dbReference type="ARBA" id="ARBA00079794"/>
    </source>
</evidence>
<dbReference type="InterPro" id="IPR029058">
    <property type="entry name" value="AB_hydrolase_fold"/>
</dbReference>
<gene>
    <name evidence="23" type="primary">LOC113851507</name>
</gene>
<comment type="catalytic activity">
    <reaction evidence="13">
        <text>an aromatic (S)-hydroxynitrile = an aromatic aldehyde + hydrogen cyanide</text>
        <dbReference type="Rhea" id="RHEA:54660"/>
        <dbReference type="ChEBI" id="CHEBI:18407"/>
        <dbReference type="ChEBI" id="CHEBI:33855"/>
        <dbReference type="ChEBI" id="CHEBI:138306"/>
        <dbReference type="EC" id="4.1.2.47"/>
    </reaction>
</comment>
<comment type="catalytic activity">
    <reaction evidence="8">
        <text>acrolein + hydrogen cyanide = (2S)-2-hydroxybut-3-enenitrile</text>
        <dbReference type="Rhea" id="RHEA:77411"/>
        <dbReference type="ChEBI" id="CHEBI:15368"/>
        <dbReference type="ChEBI" id="CHEBI:18407"/>
        <dbReference type="ChEBI" id="CHEBI:197356"/>
    </reaction>
</comment>
<evidence type="ECO:0000256" key="18">
    <source>
        <dbReference type="ARBA" id="ARBA00078291"/>
    </source>
</evidence>
<comment type="catalytic activity">
    <reaction evidence="1">
        <text>4-methoxybenzaldehyde + hydrogen cyanide = (2S)-2-hydroxy-2-(4-methoxyphenyl)acetonitrile</text>
        <dbReference type="Rhea" id="RHEA:77447"/>
        <dbReference type="ChEBI" id="CHEBI:18407"/>
        <dbReference type="ChEBI" id="CHEBI:28235"/>
        <dbReference type="ChEBI" id="CHEBI:197328"/>
    </reaction>
</comment>
<keyword evidence="20" id="KW-0732">Signal</keyword>
<dbReference type="Gene3D" id="3.40.50.1820">
    <property type="entry name" value="alpha/beta hydrolase"/>
    <property type="match status" value="1"/>
</dbReference>
<comment type="catalytic activity">
    <reaction evidence="4">
        <text>benzaldehyde + hydrogen cyanide = (S)-mandelonitrile</text>
        <dbReference type="Rhea" id="RHEA:77427"/>
        <dbReference type="ChEBI" id="CHEBI:17169"/>
        <dbReference type="ChEBI" id="CHEBI:18407"/>
        <dbReference type="ChEBI" id="CHEBI:36941"/>
    </reaction>
</comment>
<dbReference type="GO" id="GO:0080031">
    <property type="term" value="F:methyl salicylate esterase activity"/>
    <property type="evidence" value="ECO:0007669"/>
    <property type="project" value="TreeGrafter"/>
</dbReference>
<dbReference type="InterPro" id="IPR045889">
    <property type="entry name" value="MES/HNL"/>
</dbReference>
<evidence type="ECO:0000256" key="17">
    <source>
        <dbReference type="ARBA" id="ARBA00076040"/>
    </source>
</evidence>
<evidence type="ECO:0000256" key="5">
    <source>
        <dbReference type="ARBA" id="ARBA00050608"/>
    </source>
</evidence>
<dbReference type="PANTHER" id="PTHR10992:SF1077">
    <property type="entry name" value="ALPHA_BETA FOLD HYDROLASE"/>
    <property type="match status" value="1"/>
</dbReference>
<dbReference type="PANTHER" id="PTHR10992">
    <property type="entry name" value="METHYLESTERASE FAMILY MEMBER"/>
    <property type="match status" value="1"/>
</dbReference>
<comment type="similarity">
    <text evidence="14">Belongs to the AB hydrolase superfamily. Hydroxynitrile lyase family.</text>
</comment>
<comment type="catalytic activity">
    <reaction evidence="3">
        <text>2-hydroxy-2-methylpropanenitrile = acetone + hydrogen cyanide</text>
        <dbReference type="Rhea" id="RHEA:11932"/>
        <dbReference type="ChEBI" id="CHEBI:15347"/>
        <dbReference type="ChEBI" id="CHEBI:15348"/>
        <dbReference type="ChEBI" id="CHEBI:18407"/>
    </reaction>
    <physiologicalReaction direction="left-to-right" evidence="3">
        <dbReference type="Rhea" id="RHEA:11933"/>
    </physiologicalReaction>
</comment>
<dbReference type="AlphaFoldDB" id="A0A8B8K264"/>
<comment type="catalytic activity">
    <reaction evidence="2">
        <text>a monosubstituted aliphatic (S)-hydroxynitrile = an aldehyde + hydrogen cyanide</text>
        <dbReference type="Rhea" id="RHEA:56588"/>
        <dbReference type="ChEBI" id="CHEBI:17478"/>
        <dbReference type="ChEBI" id="CHEBI:18407"/>
        <dbReference type="ChEBI" id="CHEBI:140596"/>
        <dbReference type="EC" id="4.1.2.47"/>
    </reaction>
</comment>
<dbReference type="KEGG" id="aprc:113851507"/>
<evidence type="ECO:0000256" key="13">
    <source>
        <dbReference type="ARBA" id="ARBA00052826"/>
    </source>
</evidence>
<dbReference type="RefSeq" id="XP_027337810.1">
    <property type="nucleotide sequence ID" value="XM_027482009.1"/>
</dbReference>
<feature type="chain" id="PRO_5034131047" description="(S)-hydroxynitrile lyase" evidence="20">
    <location>
        <begin position="26"/>
        <end position="281"/>
    </location>
</feature>
<evidence type="ECO:0000256" key="20">
    <source>
        <dbReference type="SAM" id="SignalP"/>
    </source>
</evidence>
<keyword evidence="22" id="KW-1185">Reference proteome</keyword>
<comment type="catalytic activity">
    <reaction evidence="9">
        <text>2-methylpropanal + hydrogen cyanide = (2S)-2-hydroxy-3-methylbutanenitrile</text>
        <dbReference type="Rhea" id="RHEA:77403"/>
        <dbReference type="ChEBI" id="CHEBI:18407"/>
        <dbReference type="ChEBI" id="CHEBI:48943"/>
        <dbReference type="ChEBI" id="CHEBI:197354"/>
    </reaction>
</comment>
<evidence type="ECO:0000259" key="21">
    <source>
        <dbReference type="Pfam" id="PF12697"/>
    </source>
</evidence>
<dbReference type="OrthoDB" id="408373at2759"/>
<name>A0A8B8K264_ABRPR</name>
<evidence type="ECO:0000313" key="22">
    <source>
        <dbReference type="Proteomes" id="UP000694853"/>
    </source>
</evidence>
<comment type="catalytic activity">
    <reaction evidence="5">
        <text>formylthiophene + hydrogen cyanide = (2R)-2-hydroxy-2-(thiophen-2-yl)acetonitrile</text>
        <dbReference type="Rhea" id="RHEA:77455"/>
        <dbReference type="ChEBI" id="CHEBI:18407"/>
        <dbReference type="ChEBI" id="CHEBI:87301"/>
        <dbReference type="ChEBI" id="CHEBI:197332"/>
    </reaction>
</comment>
<dbReference type="InterPro" id="IPR000073">
    <property type="entry name" value="AB_hydrolase_1"/>
</dbReference>